<feature type="compositionally biased region" description="Basic and acidic residues" evidence="1">
    <location>
        <begin position="931"/>
        <end position="944"/>
    </location>
</feature>
<feature type="region of interest" description="Disordered" evidence="1">
    <location>
        <begin position="798"/>
        <end position="872"/>
    </location>
</feature>
<accession>A0A366R5S4</accession>
<keyword evidence="4" id="KW-1185">Reference proteome</keyword>
<dbReference type="Pfam" id="PF06985">
    <property type="entry name" value="HET"/>
    <property type="match status" value="1"/>
</dbReference>
<reference evidence="3 4" key="1">
    <citation type="submission" date="2018-06" db="EMBL/GenBank/DDBJ databases">
        <title>Fusarium incarnatum-equiseti species complex species 28.</title>
        <authorList>
            <person name="Gardiner D.M."/>
        </authorList>
    </citation>
    <scope>NUCLEOTIDE SEQUENCE [LARGE SCALE GENOMIC DNA]</scope>
    <source>
        <strain evidence="3 4">FIESC_28</strain>
    </source>
</reference>
<dbReference type="PANTHER" id="PTHR33112:SF16">
    <property type="entry name" value="HETEROKARYON INCOMPATIBILITY DOMAIN-CONTAINING PROTEIN"/>
    <property type="match status" value="1"/>
</dbReference>
<evidence type="ECO:0000313" key="4">
    <source>
        <dbReference type="Proteomes" id="UP000253153"/>
    </source>
</evidence>
<feature type="compositionally biased region" description="Polar residues" evidence="1">
    <location>
        <begin position="986"/>
        <end position="1003"/>
    </location>
</feature>
<proteinExistence type="predicted"/>
<feature type="compositionally biased region" description="Basic and acidic residues" evidence="1">
    <location>
        <begin position="974"/>
        <end position="984"/>
    </location>
</feature>
<protein>
    <recommendedName>
        <fullName evidence="2">Heterokaryon incompatibility domain-containing protein</fullName>
    </recommendedName>
</protein>
<feature type="domain" description="Heterokaryon incompatibility" evidence="2">
    <location>
        <begin position="321"/>
        <end position="469"/>
    </location>
</feature>
<feature type="compositionally biased region" description="Basic and acidic residues" evidence="1">
    <location>
        <begin position="826"/>
        <end position="845"/>
    </location>
</feature>
<dbReference type="RefSeq" id="XP_031013194.1">
    <property type="nucleotide sequence ID" value="XM_031162766.1"/>
</dbReference>
<evidence type="ECO:0000259" key="2">
    <source>
        <dbReference type="Pfam" id="PF06985"/>
    </source>
</evidence>
<feature type="region of interest" description="Disordered" evidence="1">
    <location>
        <begin position="899"/>
        <end position="1032"/>
    </location>
</feature>
<evidence type="ECO:0000313" key="3">
    <source>
        <dbReference type="EMBL" id="RBR12504.1"/>
    </source>
</evidence>
<dbReference type="AlphaFoldDB" id="A0A366R5S4"/>
<dbReference type="Proteomes" id="UP000253153">
    <property type="component" value="Unassembled WGS sequence"/>
</dbReference>
<dbReference type="OrthoDB" id="5362512at2759"/>
<evidence type="ECO:0000256" key="1">
    <source>
        <dbReference type="SAM" id="MobiDB-lite"/>
    </source>
</evidence>
<gene>
    <name evidence="3" type="ORF">FIESC28_08628</name>
</gene>
<name>A0A366R5S4_9HYPO</name>
<dbReference type="InterPro" id="IPR010730">
    <property type="entry name" value="HET"/>
</dbReference>
<organism evidence="3 4">
    <name type="scientific">Fusarium coffeatum</name>
    <dbReference type="NCBI Taxonomy" id="231269"/>
    <lineage>
        <taxon>Eukaryota</taxon>
        <taxon>Fungi</taxon>
        <taxon>Dikarya</taxon>
        <taxon>Ascomycota</taxon>
        <taxon>Pezizomycotina</taxon>
        <taxon>Sordariomycetes</taxon>
        <taxon>Hypocreomycetidae</taxon>
        <taxon>Hypocreales</taxon>
        <taxon>Nectriaceae</taxon>
        <taxon>Fusarium</taxon>
        <taxon>Fusarium incarnatum-equiseti species complex</taxon>
    </lineage>
</organism>
<dbReference type="EMBL" id="QKXC01000198">
    <property type="protein sequence ID" value="RBR12504.1"/>
    <property type="molecule type" value="Genomic_DNA"/>
</dbReference>
<comment type="caution">
    <text evidence="3">The sequence shown here is derived from an EMBL/GenBank/DDBJ whole genome shotgun (WGS) entry which is preliminary data.</text>
</comment>
<feature type="compositionally biased region" description="Polar residues" evidence="1">
    <location>
        <begin position="950"/>
        <end position="961"/>
    </location>
</feature>
<dbReference type="PANTHER" id="PTHR33112">
    <property type="entry name" value="DOMAIN PROTEIN, PUTATIVE-RELATED"/>
    <property type="match status" value="1"/>
</dbReference>
<feature type="compositionally biased region" description="Acidic residues" evidence="1">
    <location>
        <begin position="914"/>
        <end position="929"/>
    </location>
</feature>
<dbReference type="GeneID" id="41998062"/>
<feature type="compositionally biased region" description="Basic and acidic residues" evidence="1">
    <location>
        <begin position="798"/>
        <end position="812"/>
    </location>
</feature>
<sequence length="1122" mass="127901">MPQISYVLPGQPSRRLGKETEAVLNEMHEMILERLGDSGKKMIELFDNSVGQTRGWGETLIFAPNSPEKVVPHDYGLAAMIGENTDYTEAWDEYVPDSMQLRSGHQLCVACKATFNYFCAFQADPEKMNNNVLHSESLLSVFRSATSRRCYICHQLWEKIIKMYPNMVPDMYPDYRIECCWTTYRNDNKETKMWMIMYNHSMRKLPIYNYQHVLRIGIWSRKYFGKYFEKSINNRDVTVADEGSSDTADGYTNDNDDAKALALSWMARCMQNADGQHDICNHRDEDYLPTRLLDVKKALQNKVVRLVCPSKNEEAFRGTEYASLSHCWGAHGVKENPKLLTTNVDRRQAEGLDWKNLPKTFQDAFEIASWLSLDWLWIDSMCIMQDSESDWKAEASVMDQVYINAKVNISADKGQDSRSGCFAQRQDVDITPLHFQATKLEKEWMVTTENSFGWMESAPSLSRAWIHRERQLSRRILHFTDKEIVWECCGIGKACFASETMPFGSPFKKIFNGETKFQIQIADAMDTKLRRREQKDKLHTLWNSTCQDLSNKSVTYASDLPIILSSLAREFHTLFDGDEYACGLWRSTMAESLTWWIPGTKPEYEGYIAPSWSWLSAACPVELYHPGHQQHKRAVVDVLYICRAYESHLDTGFGKHAVGTSMGVNGFLRKLHFYYTGPTADGIVLSVVEEDGHGNDLIRSIGGDWDEDEGMMFRMTTDGCLNLQSREFECYGLFTTLDEWAPDRSQCRRRLACVLLEHESATNSGPHTYHQYKRIGTLDDISDFYSFKLRYRVTSDARVPEAGVPRDERDENATDYAGPPAPETWFQKDHGPTNGKLDRKERGESCRVGTILKGDDQSSCDEQSDHGDGMKREPLDDIWYLLAQYVGWVRWIAIRESRENEEPESTVYSTSGESETDQSEFEEEEEGSQDDQLHDNCADKESSAGDKAAMSNNDNGSSGKILTSPKMDGGNGESLKETIPEGRGIHSSSSTGFMPTTETNGGNQDAEDGNSGKGDTKEDKKDEKRKRNRQETLHLGSVILKIHDHASSGLEPITGAENEDEAWGRLQEVLWFETQTRAYGANYGEDPKAAMYQFDDVLETWQKTYGVVPWLERLDISKFGIV</sequence>
<feature type="compositionally biased region" description="Basic and acidic residues" evidence="1">
    <location>
        <begin position="863"/>
        <end position="872"/>
    </location>
</feature>